<evidence type="ECO:0000256" key="1">
    <source>
        <dbReference type="SAM" id="MobiDB-lite"/>
    </source>
</evidence>
<accession>A0A6A4VTD9</accession>
<feature type="region of interest" description="Disordered" evidence="1">
    <location>
        <begin position="62"/>
        <end position="81"/>
    </location>
</feature>
<reference evidence="2 3" key="1">
    <citation type="submission" date="2019-07" db="EMBL/GenBank/DDBJ databases">
        <title>Draft genome assembly of a fouling barnacle, Amphibalanus amphitrite (Darwin, 1854): The first reference genome for Thecostraca.</title>
        <authorList>
            <person name="Kim W."/>
        </authorList>
    </citation>
    <scope>NUCLEOTIDE SEQUENCE [LARGE SCALE GENOMIC DNA]</scope>
    <source>
        <strain evidence="2">SNU_AA5</strain>
        <tissue evidence="2">Soma without cirri and trophi</tissue>
    </source>
</reference>
<sequence>MESSLASLDVWFRGNALTVNASKTQLMVLGSRQNLRGVPTIEAMEARDSAVMQLTVMANGPLLGGREEQGEAEEPELQSRARRVPNTNVSFERDFKAVRGEVVQSTSNFLSERLDFEQQEVVKDMSRMIKAETAEEFIRSGKRIARDLFPGELTEFALNVTDRLGMSNSTLNARLIIALNGVGTAHFDPRPAVTAFLEGKGRRMRAADPEVYEKREFVLKFFREAGNV</sequence>
<protein>
    <submittedName>
        <fullName evidence="2">Uncharacterized protein</fullName>
    </submittedName>
</protein>
<keyword evidence="3" id="KW-1185">Reference proteome</keyword>
<proteinExistence type="predicted"/>
<dbReference type="Proteomes" id="UP000440578">
    <property type="component" value="Unassembled WGS sequence"/>
</dbReference>
<dbReference type="EMBL" id="VIIS01001802">
    <property type="protein sequence ID" value="KAF0292601.1"/>
    <property type="molecule type" value="Genomic_DNA"/>
</dbReference>
<organism evidence="2 3">
    <name type="scientific">Amphibalanus amphitrite</name>
    <name type="common">Striped barnacle</name>
    <name type="synonym">Balanus amphitrite</name>
    <dbReference type="NCBI Taxonomy" id="1232801"/>
    <lineage>
        <taxon>Eukaryota</taxon>
        <taxon>Metazoa</taxon>
        <taxon>Ecdysozoa</taxon>
        <taxon>Arthropoda</taxon>
        <taxon>Crustacea</taxon>
        <taxon>Multicrustacea</taxon>
        <taxon>Cirripedia</taxon>
        <taxon>Thoracica</taxon>
        <taxon>Thoracicalcarea</taxon>
        <taxon>Balanomorpha</taxon>
        <taxon>Balanoidea</taxon>
        <taxon>Balanidae</taxon>
        <taxon>Amphibalaninae</taxon>
        <taxon>Amphibalanus</taxon>
    </lineage>
</organism>
<name>A0A6A4VTD9_AMPAM</name>
<evidence type="ECO:0000313" key="3">
    <source>
        <dbReference type="Proteomes" id="UP000440578"/>
    </source>
</evidence>
<dbReference type="AlphaFoldDB" id="A0A6A4VTD9"/>
<dbReference type="OrthoDB" id="6597828at2759"/>
<comment type="caution">
    <text evidence="2">The sequence shown here is derived from an EMBL/GenBank/DDBJ whole genome shotgun (WGS) entry which is preliminary data.</text>
</comment>
<evidence type="ECO:0000313" key="2">
    <source>
        <dbReference type="EMBL" id="KAF0292601.1"/>
    </source>
</evidence>
<gene>
    <name evidence="2" type="ORF">FJT64_009418</name>
</gene>